<dbReference type="Pfam" id="PF14214">
    <property type="entry name" value="Helitron_like_N"/>
    <property type="match status" value="1"/>
</dbReference>
<feature type="non-terminal residue" evidence="2">
    <location>
        <position position="1"/>
    </location>
</feature>
<evidence type="ECO:0000313" key="2">
    <source>
        <dbReference type="EMBL" id="WVZ49632.1"/>
    </source>
</evidence>
<sequence length="433" mass="49690">MSSSVEDPHDHVYSNIPENTHVLSDVPNCRHCGAKRFHKEPKGFCCRDGNIQLSNIETPPELMRLWTSTDSNARHFRDSIRFFSGHFAFTSLHCMLDGDTINPRKTGGYTFRAHGQLYHTIADLAAKRKGGNPLEMYFYDDDPSLEHRYRHCRENKYQKDQKVIQRLVHILKDNPYSQQLKQMGQIEGLADYRITFNLDHHMDQRTHNMPLTSEVAAVWVEGTEQHRKFDCGVVLYGNNKQEYGIRSYHASYDPLAHPLFFPRGESGWHSGIPKKHVSLDSVNAARAARGNSQENPGCVHVILAFLKGFLLLLLKGFRELGVTRTVLPGSFIGGPRDMRRRYLDAMALVRKYGKPDIFLTMTCNPNWEEIKRDLEVGQIPQDRLDLAVRVFRAKLEEMKRFSLEDGILGKGKYKLTCPEQYDSIISAELPNKS</sequence>
<accession>A0AAQ3PFS0</accession>
<evidence type="ECO:0000259" key="1">
    <source>
        <dbReference type="Pfam" id="PF14214"/>
    </source>
</evidence>
<feature type="domain" description="Helitron helicase-like" evidence="1">
    <location>
        <begin position="323"/>
        <end position="411"/>
    </location>
</feature>
<dbReference type="AlphaFoldDB" id="A0AAQ3PFS0"/>
<dbReference type="InterPro" id="IPR025476">
    <property type="entry name" value="Helitron_helicase-like"/>
</dbReference>
<name>A0AAQ3PFS0_PASNO</name>
<keyword evidence="3" id="KW-1185">Reference proteome</keyword>
<dbReference type="PANTHER" id="PTHR45786:SF68">
    <property type="entry name" value="OS02G0701800 PROTEIN"/>
    <property type="match status" value="1"/>
</dbReference>
<protein>
    <recommendedName>
        <fullName evidence="1">Helitron helicase-like domain-containing protein</fullName>
    </recommendedName>
</protein>
<dbReference type="Proteomes" id="UP001341281">
    <property type="component" value="Chromosome 01"/>
</dbReference>
<dbReference type="PANTHER" id="PTHR45786">
    <property type="entry name" value="DNA BINDING PROTEIN-LIKE"/>
    <property type="match status" value="1"/>
</dbReference>
<evidence type="ECO:0000313" key="3">
    <source>
        <dbReference type="Proteomes" id="UP001341281"/>
    </source>
</evidence>
<gene>
    <name evidence="2" type="ORF">U9M48_000972</name>
</gene>
<proteinExistence type="predicted"/>
<organism evidence="2 3">
    <name type="scientific">Paspalum notatum var. saurae</name>
    <dbReference type="NCBI Taxonomy" id="547442"/>
    <lineage>
        <taxon>Eukaryota</taxon>
        <taxon>Viridiplantae</taxon>
        <taxon>Streptophyta</taxon>
        <taxon>Embryophyta</taxon>
        <taxon>Tracheophyta</taxon>
        <taxon>Spermatophyta</taxon>
        <taxon>Magnoliopsida</taxon>
        <taxon>Liliopsida</taxon>
        <taxon>Poales</taxon>
        <taxon>Poaceae</taxon>
        <taxon>PACMAD clade</taxon>
        <taxon>Panicoideae</taxon>
        <taxon>Andropogonodae</taxon>
        <taxon>Paspaleae</taxon>
        <taxon>Paspalinae</taxon>
        <taxon>Paspalum</taxon>
    </lineage>
</organism>
<dbReference type="EMBL" id="CP144745">
    <property type="protein sequence ID" value="WVZ49632.1"/>
    <property type="molecule type" value="Genomic_DNA"/>
</dbReference>
<reference evidence="2 3" key="1">
    <citation type="submission" date="2024-02" db="EMBL/GenBank/DDBJ databases">
        <title>High-quality chromosome-scale genome assembly of Pensacola bahiagrass (Paspalum notatum Flugge var. saurae).</title>
        <authorList>
            <person name="Vega J.M."/>
            <person name="Podio M."/>
            <person name="Orjuela J."/>
            <person name="Siena L.A."/>
            <person name="Pessino S.C."/>
            <person name="Combes M.C."/>
            <person name="Mariac C."/>
            <person name="Albertini E."/>
            <person name="Pupilli F."/>
            <person name="Ortiz J.P.A."/>
            <person name="Leblanc O."/>
        </authorList>
    </citation>
    <scope>NUCLEOTIDE SEQUENCE [LARGE SCALE GENOMIC DNA]</scope>
    <source>
        <strain evidence="2">R1</strain>
        <tissue evidence="2">Leaf</tissue>
    </source>
</reference>